<sequence length="99" mass="10866">MKRFILVTVTVIAMLGVGSVVSAVAATYTVKADSKKKAYENAWWKFCKGGYCEGYQASISIQGNIGTAYINGNCRKIRFSGRKTGKSWRVSVSGNNRRC</sequence>
<name>A0A3B1ASA0_9ZZZZ</name>
<gene>
    <name evidence="1" type="ORF">MNBD_ALPHA03-125</name>
</gene>
<proteinExistence type="predicted"/>
<organism evidence="1">
    <name type="scientific">hydrothermal vent metagenome</name>
    <dbReference type="NCBI Taxonomy" id="652676"/>
    <lineage>
        <taxon>unclassified sequences</taxon>
        <taxon>metagenomes</taxon>
        <taxon>ecological metagenomes</taxon>
    </lineage>
</organism>
<protein>
    <submittedName>
        <fullName evidence="1">Uncharacterized protein</fullName>
    </submittedName>
</protein>
<dbReference type="AlphaFoldDB" id="A0A3B1ASA0"/>
<dbReference type="EMBL" id="UOFW01000170">
    <property type="protein sequence ID" value="VAX06622.1"/>
    <property type="molecule type" value="Genomic_DNA"/>
</dbReference>
<accession>A0A3B1ASA0</accession>
<reference evidence="1" key="1">
    <citation type="submission" date="2018-06" db="EMBL/GenBank/DDBJ databases">
        <authorList>
            <person name="Zhirakovskaya E."/>
        </authorList>
    </citation>
    <scope>NUCLEOTIDE SEQUENCE</scope>
</reference>
<evidence type="ECO:0000313" key="1">
    <source>
        <dbReference type="EMBL" id="VAX06622.1"/>
    </source>
</evidence>